<dbReference type="PANTHER" id="PTHR43507">
    <property type="entry name" value="NADH-UBIQUINONE OXIDOREDUCTASE CHAIN 4"/>
    <property type="match status" value="1"/>
</dbReference>
<evidence type="ECO:0000256" key="14">
    <source>
        <dbReference type="ARBA" id="ARBA00023128"/>
    </source>
</evidence>
<organism evidence="19">
    <name type="scientific">Eurydice pulchra</name>
    <name type="common">Speckled sea louse</name>
    <dbReference type="NCBI Taxonomy" id="155694"/>
    <lineage>
        <taxon>Eukaryota</taxon>
        <taxon>Metazoa</taxon>
        <taxon>Ecdysozoa</taxon>
        <taxon>Arthropoda</taxon>
        <taxon>Crustacea</taxon>
        <taxon>Multicrustacea</taxon>
        <taxon>Malacostraca</taxon>
        <taxon>Eumalacostraca</taxon>
        <taxon>Peracarida</taxon>
        <taxon>Isopoda</taxon>
        <taxon>Cirolanidae</taxon>
        <taxon>Eurydice</taxon>
    </lineage>
</organism>
<evidence type="ECO:0000256" key="9">
    <source>
        <dbReference type="ARBA" id="ARBA00022967"/>
    </source>
</evidence>
<dbReference type="GO" id="GO:0003954">
    <property type="term" value="F:NADH dehydrogenase activity"/>
    <property type="evidence" value="ECO:0007669"/>
    <property type="project" value="TreeGrafter"/>
</dbReference>
<evidence type="ECO:0000256" key="13">
    <source>
        <dbReference type="ARBA" id="ARBA00023075"/>
    </source>
</evidence>
<dbReference type="GO" id="GO:0008137">
    <property type="term" value="F:NADH dehydrogenase (ubiquinone) activity"/>
    <property type="evidence" value="ECO:0007669"/>
    <property type="project" value="UniProtKB-UniRule"/>
</dbReference>
<gene>
    <name evidence="19" type="primary">ND4</name>
</gene>
<comment type="similarity">
    <text evidence="3 17">Belongs to the complex I subunit 4 family.</text>
</comment>
<geneLocation type="mitochondrion" evidence="19"/>
<evidence type="ECO:0000256" key="15">
    <source>
        <dbReference type="ARBA" id="ARBA00023136"/>
    </source>
</evidence>
<feature type="transmembrane region" description="Helical" evidence="17">
    <location>
        <begin position="137"/>
        <end position="157"/>
    </location>
</feature>
<dbReference type="GO" id="GO:0048039">
    <property type="term" value="F:ubiquinone binding"/>
    <property type="evidence" value="ECO:0007669"/>
    <property type="project" value="TreeGrafter"/>
</dbReference>
<evidence type="ECO:0000256" key="16">
    <source>
        <dbReference type="ARBA" id="ARBA00049551"/>
    </source>
</evidence>
<comment type="subcellular location">
    <subcellularLocation>
        <location evidence="2 17">Mitochondrion membrane</location>
        <topology evidence="2 17">Multi-pass membrane protein</topology>
    </subcellularLocation>
</comment>
<keyword evidence="13 17" id="KW-0830">Ubiquinone</keyword>
<evidence type="ECO:0000256" key="12">
    <source>
        <dbReference type="ARBA" id="ARBA00023027"/>
    </source>
</evidence>
<evidence type="ECO:0000256" key="1">
    <source>
        <dbReference type="ARBA" id="ARBA00003257"/>
    </source>
</evidence>
<evidence type="ECO:0000256" key="5">
    <source>
        <dbReference type="ARBA" id="ARBA00021006"/>
    </source>
</evidence>
<keyword evidence="8 17" id="KW-0812">Transmembrane</keyword>
<comment type="catalytic activity">
    <reaction evidence="16 17">
        <text>a ubiquinone + NADH + 5 H(+)(in) = a ubiquinol + NAD(+) + 4 H(+)(out)</text>
        <dbReference type="Rhea" id="RHEA:29091"/>
        <dbReference type="Rhea" id="RHEA-COMP:9565"/>
        <dbReference type="Rhea" id="RHEA-COMP:9566"/>
        <dbReference type="ChEBI" id="CHEBI:15378"/>
        <dbReference type="ChEBI" id="CHEBI:16389"/>
        <dbReference type="ChEBI" id="CHEBI:17976"/>
        <dbReference type="ChEBI" id="CHEBI:57540"/>
        <dbReference type="ChEBI" id="CHEBI:57945"/>
        <dbReference type="EC" id="7.1.1.2"/>
    </reaction>
</comment>
<feature type="transmembrane region" description="Helical" evidence="17">
    <location>
        <begin position="82"/>
        <end position="99"/>
    </location>
</feature>
<keyword evidence="6 17" id="KW-0813">Transport</keyword>
<keyword evidence="9" id="KW-1278">Translocase</keyword>
<dbReference type="InterPro" id="IPR003918">
    <property type="entry name" value="NADH_UbQ_OxRdtase"/>
</dbReference>
<keyword evidence="10 17" id="KW-0249">Electron transport</keyword>
<dbReference type="AlphaFoldDB" id="E3SX80"/>
<evidence type="ECO:0000259" key="18">
    <source>
        <dbReference type="Pfam" id="PF00361"/>
    </source>
</evidence>
<feature type="transmembrane region" description="Helical" evidence="17">
    <location>
        <begin position="207"/>
        <end position="228"/>
    </location>
</feature>
<keyword evidence="7 17" id="KW-0679">Respiratory chain</keyword>
<feature type="transmembrane region" description="Helical" evidence="17">
    <location>
        <begin position="335"/>
        <end position="353"/>
    </location>
</feature>
<evidence type="ECO:0000256" key="3">
    <source>
        <dbReference type="ARBA" id="ARBA00009025"/>
    </source>
</evidence>
<evidence type="ECO:0000256" key="4">
    <source>
        <dbReference type="ARBA" id="ARBA00012944"/>
    </source>
</evidence>
<evidence type="ECO:0000313" key="19">
    <source>
        <dbReference type="EMBL" id="ADA69763.1"/>
    </source>
</evidence>
<feature type="transmembrane region" description="Helical" evidence="17">
    <location>
        <begin position="268"/>
        <end position="287"/>
    </location>
</feature>
<evidence type="ECO:0000256" key="11">
    <source>
        <dbReference type="ARBA" id="ARBA00022989"/>
    </source>
</evidence>
<accession>E3SX80</accession>
<dbReference type="GO" id="GO:0042773">
    <property type="term" value="P:ATP synthesis coupled electron transport"/>
    <property type="evidence" value="ECO:0007669"/>
    <property type="project" value="InterPro"/>
</dbReference>
<evidence type="ECO:0000256" key="10">
    <source>
        <dbReference type="ARBA" id="ARBA00022982"/>
    </source>
</evidence>
<dbReference type="Pfam" id="PF00361">
    <property type="entry name" value="Proton_antipo_M"/>
    <property type="match status" value="1"/>
</dbReference>
<dbReference type="PANTHER" id="PTHR43507:SF20">
    <property type="entry name" value="NADH-UBIQUINONE OXIDOREDUCTASE CHAIN 4"/>
    <property type="match status" value="1"/>
</dbReference>
<protein>
    <recommendedName>
        <fullName evidence="5 17">NADH-ubiquinone oxidoreductase chain 4</fullName>
        <ecNumber evidence="4 17">7.1.1.2</ecNumber>
    </recommendedName>
</protein>
<dbReference type="PRINTS" id="PR01437">
    <property type="entry name" value="NUOXDRDTASE4"/>
</dbReference>
<evidence type="ECO:0000256" key="17">
    <source>
        <dbReference type="RuleBase" id="RU003297"/>
    </source>
</evidence>
<dbReference type="GO" id="GO:0015990">
    <property type="term" value="P:electron transport coupled proton transport"/>
    <property type="evidence" value="ECO:0007669"/>
    <property type="project" value="TreeGrafter"/>
</dbReference>
<feature type="transmembrane region" description="Helical" evidence="17">
    <location>
        <begin position="48"/>
        <end position="70"/>
    </location>
</feature>
<keyword evidence="15 17" id="KW-0472">Membrane</keyword>
<dbReference type="GO" id="GO:0031966">
    <property type="term" value="C:mitochondrial membrane"/>
    <property type="evidence" value="ECO:0007669"/>
    <property type="project" value="UniProtKB-SubCell"/>
</dbReference>
<feature type="transmembrane region" description="Helical" evidence="17">
    <location>
        <begin position="373"/>
        <end position="396"/>
    </location>
</feature>
<feature type="transmembrane region" description="Helical" evidence="17">
    <location>
        <begin position="177"/>
        <end position="200"/>
    </location>
</feature>
<keyword evidence="12 17" id="KW-0520">NAD</keyword>
<dbReference type="InterPro" id="IPR001750">
    <property type="entry name" value="ND/Mrp_TM"/>
</dbReference>
<keyword evidence="14 17" id="KW-0496">Mitochondrion</keyword>
<evidence type="ECO:0000256" key="6">
    <source>
        <dbReference type="ARBA" id="ARBA00022448"/>
    </source>
</evidence>
<feature type="transmembrane region" description="Helical" evidence="17">
    <location>
        <begin position="243"/>
        <end position="261"/>
    </location>
</feature>
<evidence type="ECO:0000256" key="7">
    <source>
        <dbReference type="ARBA" id="ARBA00022660"/>
    </source>
</evidence>
<dbReference type="EMBL" id="GU130253">
    <property type="protein sequence ID" value="ADA69763.1"/>
    <property type="molecule type" value="Genomic_DNA"/>
</dbReference>
<name>E3SX80_EURPU</name>
<comment type="function">
    <text evidence="17">Core subunit of the mitochondrial membrane respiratory chain NADH dehydrogenase (Complex I) which catalyzes electron transfer from NADH through the respiratory chain, using ubiquinone as an electron acceptor. Essential for the catalytic activity and assembly of complex I.</text>
</comment>
<feature type="transmembrane region" description="Helical" evidence="17">
    <location>
        <begin position="105"/>
        <end position="125"/>
    </location>
</feature>
<keyword evidence="11 17" id="KW-1133">Transmembrane helix</keyword>
<feature type="domain" description="NADH:quinone oxidoreductase/Mrp antiporter transmembrane" evidence="18">
    <location>
        <begin position="100"/>
        <end position="380"/>
    </location>
</feature>
<evidence type="ECO:0000256" key="8">
    <source>
        <dbReference type="ARBA" id="ARBA00022692"/>
    </source>
</evidence>
<sequence length="450" mass="49027">MTMMAPMFLILSTFLCSISPLAFGATLSFTVLILLTKKYEVSLILGSGLGWDSVSFLMILLSIWITLLMAMAMAMPTSSSTLLVTLAALLMALTLAFSVQDLIWFYIYFEASLVPTFVLILGWGYQPERIQAGVYMLLYTVLASLPLLLVLLSFKFWNNSCSTLLLNGSTSWPEVSSWWLIALVTAFAVKLPLYAVHLWLPKAHVEAPVAGPMILAGVLLKLGGYGVFRVSSIFACTVPSKSWFMVTWAIASGALAGLLCLRQTDVKVLIALSSVAHMAMVMGGLFTSSLWGVNGAMIIMLGHGLCSSALFCIADMNYRRTGSRSFALMKGSQTLAPALTLWWFLLAVANMAAPPTLNLLGEMSSIIALLSWAPPLLTGLGWLVFIAAAYSLYLYITTQHGKPPAPLPSFTPPSPRESLTLLLHWAPLNLLILWAMVKQVVMCQCSLWKS</sequence>
<comment type="function">
    <text evidence="1">Core subunit of the mitochondrial membrane respiratory chain NADH dehydrogenase (Complex I) that is believed to belong to the minimal assembly required for catalysis. Complex I functions in the transfer of electrons from NADH to the respiratory chain. The immediate electron acceptor for the enzyme is believed to be ubiquinone.</text>
</comment>
<dbReference type="EC" id="7.1.1.2" evidence="4 17"/>
<feature type="transmembrane region" description="Helical" evidence="17">
    <location>
        <begin position="293"/>
        <end position="314"/>
    </location>
</feature>
<evidence type="ECO:0000256" key="2">
    <source>
        <dbReference type="ARBA" id="ARBA00004225"/>
    </source>
</evidence>
<reference evidence="19" key="1">
    <citation type="journal article" date="2012" name="Mol. Phylogenet. Evol.">
        <title>Multiple rearrangements in mitochondrial genomes of Isopoda and phylogenetic implications.</title>
        <authorList>
            <person name="Kilpert F."/>
            <person name="Held C."/>
            <person name="Podsiadlowski L."/>
        </authorList>
    </citation>
    <scope>NUCLEOTIDE SEQUENCE</scope>
</reference>
<proteinExistence type="inferred from homology"/>